<evidence type="ECO:0000256" key="11">
    <source>
        <dbReference type="SAM" id="Phobius"/>
    </source>
</evidence>
<evidence type="ECO:0000256" key="6">
    <source>
        <dbReference type="ARBA" id="ARBA00023002"/>
    </source>
</evidence>
<feature type="region of interest" description="Disordered" evidence="10">
    <location>
        <begin position="1"/>
        <end position="26"/>
    </location>
</feature>
<feature type="transmembrane region" description="Helical" evidence="11">
    <location>
        <begin position="164"/>
        <end position="184"/>
    </location>
</feature>
<feature type="compositionally biased region" description="Low complexity" evidence="10">
    <location>
        <begin position="1"/>
        <end position="18"/>
    </location>
</feature>
<feature type="transmembrane region" description="Helical" evidence="11">
    <location>
        <begin position="205"/>
        <end position="227"/>
    </location>
</feature>
<accession>A0ABY8R0I2</accession>
<keyword evidence="7 11" id="KW-0472">Membrane</keyword>
<feature type="domain" description="Vitamin K epoxide reductase" evidence="12">
    <location>
        <begin position="40"/>
        <end position="181"/>
    </location>
</feature>
<dbReference type="EMBL" id="CP090958">
    <property type="protein sequence ID" value="WGW13974.1"/>
    <property type="molecule type" value="Genomic_DNA"/>
</dbReference>
<dbReference type="InterPro" id="IPR038354">
    <property type="entry name" value="VKOR_sf"/>
</dbReference>
<keyword evidence="4" id="KW-0874">Quinone</keyword>
<keyword evidence="8" id="KW-1015">Disulfide bond</keyword>
<protein>
    <submittedName>
        <fullName evidence="13">Vitamin K epoxide reductase family protein</fullName>
    </submittedName>
</protein>
<evidence type="ECO:0000256" key="2">
    <source>
        <dbReference type="ARBA" id="ARBA00006214"/>
    </source>
</evidence>
<sequence>MGQPHTDSASTADAATDSVDLPPETKHQDTLLGGARTLKPRNLGILLLVTGTIGWLSAFALTLDKLKLLEDPDAKLGCDFNPFFSCGSVMTYPQSAVFGFPNPLIGVAAFVVPIVIGVALIGGVRLPRWIWLGLNAGVFLGAVFITWLFVQSIFVIGVGCPWCIVVWAMQIPMFVMLTLHNVVAGNFGAAVQKNSALRTLAGSPWSIVVLWYAIIAASIVAAFWPWFSSLI</sequence>
<keyword evidence="3 11" id="KW-0812">Transmembrane</keyword>
<proteinExistence type="inferred from homology"/>
<evidence type="ECO:0000313" key="14">
    <source>
        <dbReference type="Proteomes" id="UP001209083"/>
    </source>
</evidence>
<evidence type="ECO:0000259" key="12">
    <source>
        <dbReference type="SMART" id="SM00756"/>
    </source>
</evidence>
<dbReference type="Pfam" id="PF07884">
    <property type="entry name" value="VKOR"/>
    <property type="match status" value="1"/>
</dbReference>
<evidence type="ECO:0000256" key="4">
    <source>
        <dbReference type="ARBA" id="ARBA00022719"/>
    </source>
</evidence>
<dbReference type="CDD" id="cd12922">
    <property type="entry name" value="VKOR_5"/>
    <property type="match status" value="1"/>
</dbReference>
<keyword evidence="14" id="KW-1185">Reference proteome</keyword>
<evidence type="ECO:0000256" key="9">
    <source>
        <dbReference type="ARBA" id="ARBA00023284"/>
    </source>
</evidence>
<comment type="subcellular location">
    <subcellularLocation>
        <location evidence="1">Membrane</location>
        <topology evidence="1">Multi-pass membrane protein</topology>
    </subcellularLocation>
</comment>
<comment type="similarity">
    <text evidence="2">Belongs to the VKOR family.</text>
</comment>
<dbReference type="InterPro" id="IPR012932">
    <property type="entry name" value="VKOR"/>
</dbReference>
<evidence type="ECO:0000256" key="7">
    <source>
        <dbReference type="ARBA" id="ARBA00023136"/>
    </source>
</evidence>
<evidence type="ECO:0000256" key="10">
    <source>
        <dbReference type="SAM" id="MobiDB-lite"/>
    </source>
</evidence>
<evidence type="ECO:0000313" key="13">
    <source>
        <dbReference type="EMBL" id="WGW13974.1"/>
    </source>
</evidence>
<feature type="transmembrane region" description="Helical" evidence="11">
    <location>
        <begin position="104"/>
        <end position="124"/>
    </location>
</feature>
<dbReference type="InterPro" id="IPR041714">
    <property type="entry name" value="VKOR_Actinobacteria"/>
</dbReference>
<keyword evidence="5 11" id="KW-1133">Transmembrane helix</keyword>
<evidence type="ECO:0000256" key="8">
    <source>
        <dbReference type="ARBA" id="ARBA00023157"/>
    </source>
</evidence>
<organism evidence="13 14">
    <name type="scientific">Saxibacter everestensis</name>
    <dbReference type="NCBI Taxonomy" id="2909229"/>
    <lineage>
        <taxon>Bacteria</taxon>
        <taxon>Bacillati</taxon>
        <taxon>Actinomycetota</taxon>
        <taxon>Actinomycetes</taxon>
        <taxon>Micrococcales</taxon>
        <taxon>Brevibacteriaceae</taxon>
        <taxon>Saxibacter</taxon>
    </lineage>
</organism>
<dbReference type="RefSeq" id="WP_349640798.1">
    <property type="nucleotide sequence ID" value="NZ_CP090958.1"/>
</dbReference>
<gene>
    <name evidence="13" type="ORF">LWF01_09645</name>
</gene>
<dbReference type="SMART" id="SM00756">
    <property type="entry name" value="VKc"/>
    <property type="match status" value="1"/>
</dbReference>
<feature type="transmembrane region" description="Helical" evidence="11">
    <location>
        <begin position="43"/>
        <end position="63"/>
    </location>
</feature>
<feature type="transmembrane region" description="Helical" evidence="11">
    <location>
        <begin position="136"/>
        <end position="158"/>
    </location>
</feature>
<evidence type="ECO:0000256" key="5">
    <source>
        <dbReference type="ARBA" id="ARBA00022989"/>
    </source>
</evidence>
<keyword evidence="9" id="KW-0676">Redox-active center</keyword>
<dbReference type="Proteomes" id="UP001209083">
    <property type="component" value="Chromosome"/>
</dbReference>
<keyword evidence="6" id="KW-0560">Oxidoreductase</keyword>
<dbReference type="Gene3D" id="1.20.1440.130">
    <property type="entry name" value="VKOR domain"/>
    <property type="match status" value="1"/>
</dbReference>
<name>A0ABY8R0I2_9MICO</name>
<evidence type="ECO:0000256" key="3">
    <source>
        <dbReference type="ARBA" id="ARBA00022692"/>
    </source>
</evidence>
<evidence type="ECO:0000256" key="1">
    <source>
        <dbReference type="ARBA" id="ARBA00004141"/>
    </source>
</evidence>
<reference evidence="13 14" key="1">
    <citation type="submission" date="2023-05" db="EMBL/GenBank/DDBJ databases">
        <title>Lithophilousrod everest ZFBP1038 complete genpme.</title>
        <authorList>
            <person name="Tian M."/>
        </authorList>
    </citation>
    <scope>NUCLEOTIDE SEQUENCE [LARGE SCALE GENOMIC DNA]</scope>
    <source>
        <strain evidence="13 14">ZFBP1038</strain>
    </source>
</reference>